<feature type="domain" description="MULE transposase" evidence="2">
    <location>
        <begin position="387"/>
        <end position="486"/>
    </location>
</feature>
<feature type="compositionally biased region" description="Low complexity" evidence="1">
    <location>
        <begin position="133"/>
        <end position="142"/>
    </location>
</feature>
<gene>
    <name evidence="4" type="primary">LOC114074709</name>
</gene>
<evidence type="ECO:0000313" key="3">
    <source>
        <dbReference type="Proteomes" id="UP000694930"/>
    </source>
</evidence>
<accession>A0ABM1UYD2</accession>
<organism evidence="3 4">
    <name type="scientific">Solanum pennellii</name>
    <name type="common">Tomato</name>
    <name type="synonym">Lycopersicon pennellii</name>
    <dbReference type="NCBI Taxonomy" id="28526"/>
    <lineage>
        <taxon>Eukaryota</taxon>
        <taxon>Viridiplantae</taxon>
        <taxon>Streptophyta</taxon>
        <taxon>Embryophyta</taxon>
        <taxon>Tracheophyta</taxon>
        <taxon>Spermatophyta</taxon>
        <taxon>Magnoliopsida</taxon>
        <taxon>eudicotyledons</taxon>
        <taxon>Gunneridae</taxon>
        <taxon>Pentapetalae</taxon>
        <taxon>asterids</taxon>
        <taxon>lamiids</taxon>
        <taxon>Solanales</taxon>
        <taxon>Solanaceae</taxon>
        <taxon>Solanoideae</taxon>
        <taxon>Solaneae</taxon>
        <taxon>Solanum</taxon>
        <taxon>Solanum subgen. Lycopersicon</taxon>
    </lineage>
</organism>
<protein>
    <submittedName>
        <fullName evidence="4">Uncharacterized protein LOC114074709</fullName>
    </submittedName>
</protein>
<feature type="region of interest" description="Disordered" evidence="1">
    <location>
        <begin position="81"/>
        <end position="150"/>
    </location>
</feature>
<reference evidence="3" key="1">
    <citation type="journal article" date="2014" name="Nat. Genet.">
        <title>The genome of the stress-tolerant wild tomato species Solanum pennellii.</title>
        <authorList>
            <person name="Bolger A."/>
            <person name="Scossa F."/>
            <person name="Bolger M.E."/>
            <person name="Lanz C."/>
            <person name="Maumus F."/>
            <person name="Tohge T."/>
            <person name="Quesneville H."/>
            <person name="Alseekh S."/>
            <person name="Sorensen I."/>
            <person name="Lichtenstein G."/>
            <person name="Fich E.A."/>
            <person name="Conte M."/>
            <person name="Keller H."/>
            <person name="Schneeberger K."/>
            <person name="Schwacke R."/>
            <person name="Ofner I."/>
            <person name="Vrebalov J."/>
            <person name="Xu Y."/>
            <person name="Osorio S."/>
            <person name="Aflitos S.A."/>
            <person name="Schijlen E."/>
            <person name="Jimenez-Gomez J.M."/>
            <person name="Ryngajllo M."/>
            <person name="Kimura S."/>
            <person name="Kumar R."/>
            <person name="Koenig D."/>
            <person name="Headland L.R."/>
            <person name="Maloof J.N."/>
            <person name="Sinha N."/>
            <person name="van Ham R.C."/>
            <person name="Lankhorst R.K."/>
            <person name="Mao L."/>
            <person name="Vogel A."/>
            <person name="Arsova B."/>
            <person name="Panstruga R."/>
            <person name="Fei Z."/>
            <person name="Rose J.K."/>
            <person name="Zamir D."/>
            <person name="Carrari F."/>
            <person name="Giovannoni J.J."/>
            <person name="Weigel D."/>
            <person name="Usadel B."/>
            <person name="Fernie A.R."/>
        </authorList>
    </citation>
    <scope>NUCLEOTIDE SEQUENCE [LARGE SCALE GENOMIC DNA]</scope>
    <source>
        <strain evidence="3">cv. LA0716</strain>
    </source>
</reference>
<evidence type="ECO:0000259" key="2">
    <source>
        <dbReference type="Pfam" id="PF10551"/>
    </source>
</evidence>
<name>A0ABM1UYD2_SOLPN</name>
<keyword evidence="3" id="KW-1185">Reference proteome</keyword>
<dbReference type="InterPro" id="IPR018289">
    <property type="entry name" value="MULE_transposase_dom"/>
</dbReference>
<feature type="compositionally biased region" description="Acidic residues" evidence="1">
    <location>
        <begin position="103"/>
        <end position="114"/>
    </location>
</feature>
<sequence length="530" mass="61262">MTHYQNILTGRYDFDLNETINESDRGLPQQDRNIAPSYGLDNYFGQSSHFEMTENVGTSSNFHVSPAFGADDFQENITQDEPIDPVNIDDRDLPNYGSSSASDSDDLPNAEESGDNVPFEASSSDDDFSTLNRSPRPMSRSPFRNHEIPYLDHLPDGSDIFGDTYDEYTSQRTWHEPEDFMNGAIYIEKGMLFNSKKQLQRAVKLLHLKVAREYFVIKSTKKSWRLVCRRVEQGCRFRLTSFIDKHTNMWKVGRYIEEHTCDMGTCREGHFNLDVEMIANVLRVDIERTPRFPIKDCQTAVLKAYGISISRRKAYLGRKRAFEKVYGTWEGSFAELPRFMEALKHFNPGTIVEWKTERRVDVIEHVFNYVFWAFKPCIDGFVHCRPVISIDGTHVYGKYDIKLLIAITIDGNGSILPLAFAIVANESIETWTLFLDHLHLHVVKGRRGVTLISDRHHGILSSVYNSPNWQAPFEFHRFCLRHLKANFQKKFKNITLNNLLWAAANHCQEKIFLEKMEMIKEISAKHMCGQ</sequence>
<dbReference type="Proteomes" id="UP000694930">
    <property type="component" value="Chromosome 11"/>
</dbReference>
<dbReference type="GeneID" id="114074709"/>
<reference evidence="4" key="2">
    <citation type="submission" date="2025-08" db="UniProtKB">
        <authorList>
            <consortium name="RefSeq"/>
        </authorList>
    </citation>
    <scope>IDENTIFICATION</scope>
</reference>
<dbReference type="Pfam" id="PF10551">
    <property type="entry name" value="MULE"/>
    <property type="match status" value="1"/>
</dbReference>
<dbReference type="PANTHER" id="PTHR31973:SF195">
    <property type="entry name" value="MUDR FAMILY TRANSPOSASE"/>
    <property type="match status" value="1"/>
</dbReference>
<dbReference type="PANTHER" id="PTHR31973">
    <property type="entry name" value="POLYPROTEIN, PUTATIVE-RELATED"/>
    <property type="match status" value="1"/>
</dbReference>
<evidence type="ECO:0000313" key="4">
    <source>
        <dbReference type="RefSeq" id="XP_027768500.1"/>
    </source>
</evidence>
<proteinExistence type="predicted"/>
<dbReference type="RefSeq" id="XP_027768500.1">
    <property type="nucleotide sequence ID" value="XM_027912699.1"/>
</dbReference>
<evidence type="ECO:0000256" key="1">
    <source>
        <dbReference type="SAM" id="MobiDB-lite"/>
    </source>
</evidence>